<proteinExistence type="predicted"/>
<dbReference type="RefSeq" id="XP_060303886.1">
    <property type="nucleotide sequence ID" value="XM_060441081.1"/>
</dbReference>
<reference evidence="2" key="1">
    <citation type="submission" date="2023-06" db="EMBL/GenBank/DDBJ databases">
        <title>Genome-scale phylogeny and comparative genomics of the fungal order Sordariales.</title>
        <authorList>
            <consortium name="Lawrence Berkeley National Laboratory"/>
            <person name="Hensen N."/>
            <person name="Bonometti L."/>
            <person name="Westerberg I."/>
            <person name="Brannstrom I.O."/>
            <person name="Guillou S."/>
            <person name="Cros-Aarteil S."/>
            <person name="Calhoun S."/>
            <person name="Haridas S."/>
            <person name="Kuo A."/>
            <person name="Mondo S."/>
            <person name="Pangilinan J."/>
            <person name="Riley R."/>
            <person name="LaButti K."/>
            <person name="Andreopoulos B."/>
            <person name="Lipzen A."/>
            <person name="Chen C."/>
            <person name="Yanf M."/>
            <person name="Daum C."/>
            <person name="Ng V."/>
            <person name="Clum A."/>
            <person name="Steindorff A."/>
            <person name="Ohm R."/>
            <person name="Martin F."/>
            <person name="Silar P."/>
            <person name="Natvig D."/>
            <person name="Lalanne C."/>
            <person name="Gautier V."/>
            <person name="Ament-velasquez S.L."/>
            <person name="Kruys A."/>
            <person name="Hutchinson M.I."/>
            <person name="Powell A.J."/>
            <person name="Barry K."/>
            <person name="Miller A.N."/>
            <person name="Grigoriev I.V."/>
            <person name="Debuchy R."/>
            <person name="Gladieux P."/>
            <person name="Thoren M.H."/>
            <person name="Johannesson H."/>
        </authorList>
    </citation>
    <scope>NUCLEOTIDE SEQUENCE</scope>
    <source>
        <strain evidence="2">SMH2392-1A</strain>
    </source>
</reference>
<feature type="non-terminal residue" evidence="2">
    <location>
        <position position="148"/>
    </location>
</feature>
<keyword evidence="3" id="KW-1185">Reference proteome</keyword>
<feature type="transmembrane region" description="Helical" evidence="1">
    <location>
        <begin position="77"/>
        <end position="94"/>
    </location>
</feature>
<evidence type="ECO:0000313" key="3">
    <source>
        <dbReference type="Proteomes" id="UP001172101"/>
    </source>
</evidence>
<keyword evidence="1" id="KW-1133">Transmembrane helix</keyword>
<comment type="caution">
    <text evidence="2">The sequence shown here is derived from an EMBL/GenBank/DDBJ whole genome shotgun (WGS) entry which is preliminary data.</text>
</comment>
<protein>
    <submittedName>
        <fullName evidence="2">Uncharacterized protein</fullName>
    </submittedName>
</protein>
<keyword evidence="1" id="KW-0812">Transmembrane</keyword>
<gene>
    <name evidence="2" type="ORF">B0T26DRAFT_690504</name>
</gene>
<dbReference type="AlphaFoldDB" id="A0AA40BIV3"/>
<name>A0AA40BIV3_9PEZI</name>
<sequence length="148" mass="16441">MCCTYCVRHFTYEALHGLALRSMHIRGVSMDHPFPPKINFSHFVLITIPLVTRTALTPACSFCRPGPGFVPYLPTNAPGLSVLVHCVGVLFCVAKARKETMHSRWEVHVGCFIRRRLLFLACWPALPVDESDVACMQTAPGQSIVQSS</sequence>
<accession>A0AA40BIV3</accession>
<dbReference type="EMBL" id="JAUIRO010000001">
    <property type="protein sequence ID" value="KAK0735009.1"/>
    <property type="molecule type" value="Genomic_DNA"/>
</dbReference>
<keyword evidence="1" id="KW-0472">Membrane</keyword>
<evidence type="ECO:0000256" key="1">
    <source>
        <dbReference type="SAM" id="Phobius"/>
    </source>
</evidence>
<dbReference type="GeneID" id="85324351"/>
<dbReference type="Proteomes" id="UP001172101">
    <property type="component" value="Unassembled WGS sequence"/>
</dbReference>
<organism evidence="2 3">
    <name type="scientific">Lasiosphaeria miniovina</name>
    <dbReference type="NCBI Taxonomy" id="1954250"/>
    <lineage>
        <taxon>Eukaryota</taxon>
        <taxon>Fungi</taxon>
        <taxon>Dikarya</taxon>
        <taxon>Ascomycota</taxon>
        <taxon>Pezizomycotina</taxon>
        <taxon>Sordariomycetes</taxon>
        <taxon>Sordariomycetidae</taxon>
        <taxon>Sordariales</taxon>
        <taxon>Lasiosphaeriaceae</taxon>
        <taxon>Lasiosphaeria</taxon>
    </lineage>
</organism>
<evidence type="ECO:0000313" key="2">
    <source>
        <dbReference type="EMBL" id="KAK0735009.1"/>
    </source>
</evidence>